<dbReference type="InterPro" id="IPR035965">
    <property type="entry name" value="PAS-like_dom_sf"/>
</dbReference>
<evidence type="ECO:0000256" key="3">
    <source>
        <dbReference type="ARBA" id="ARBA00022553"/>
    </source>
</evidence>
<protein>
    <recommendedName>
        <fullName evidence="2">histidine kinase</fullName>
        <ecNumber evidence="2">2.7.13.3</ecNumber>
    </recommendedName>
</protein>
<evidence type="ECO:0000256" key="8">
    <source>
        <dbReference type="ARBA" id="ARBA00023012"/>
    </source>
</evidence>
<evidence type="ECO:0000256" key="7">
    <source>
        <dbReference type="ARBA" id="ARBA00022840"/>
    </source>
</evidence>
<dbReference type="PATRIC" id="fig|398512.5.peg.2153"/>
<dbReference type="PROSITE" id="PS50113">
    <property type="entry name" value="PAC"/>
    <property type="match status" value="1"/>
</dbReference>
<dbReference type="Gene3D" id="3.30.450.40">
    <property type="match status" value="1"/>
</dbReference>
<proteinExistence type="predicted"/>
<sequence length="594" mass="67287">MSASESLLGNLKTSALLDNILNSSTEYAIIATDLNDMIVFWNKGAEIIYGYNETEMVGKQTPQILHVNSSPTNDILLHSDSNYSSRVNDYEMKAIRKDGTILPVSVTVTPRFKSNNDMCGYLIIVRDITNLKVEEKYRNILIEVAHLVNSPISINEMCNGIINAISTILEIPVVFICLLDKRNNNFYVEHQIGLNSDYKRHYCSYTYDDKFVYGNVFDCFLTYSQYTINYGKLAGHAICEFMQDENLSESDSSIIHIPLLADIALMGILHIVIPSSRKNLLLTETQVLSIIANEISAGIQRKRLEEEIKQYAYDLERLVQERTDQLRVKDAQLVQSGKLATLGEMATGIAHEINQPLGGISLIVQGLQRAKNLGKLNDEILDEKLRSIIEQIDRINKIITHLRTFARQSKEAHQPILVSVPLLDVFKLIGQQLKNKNITIETFISEEVPMVFADHNKLEQVFLNILSNARDALDDFEKIIKRLKEKGTPPEWVKNWQKKIIISTYEKDKYVYVEIEDTGGGIPKELINKIFDPFFTTKEVGKGTGLGLSITFGIIKEFGGTITVDSEEMLGSRFTIKLPVYDSTYNPISDVYDY</sequence>
<evidence type="ECO:0000313" key="13">
    <source>
        <dbReference type="Proteomes" id="UP000036923"/>
    </source>
</evidence>
<dbReference type="InterPro" id="IPR036890">
    <property type="entry name" value="HATPase_C_sf"/>
</dbReference>
<keyword evidence="13" id="KW-1185">Reference proteome</keyword>
<dbReference type="Proteomes" id="UP000036923">
    <property type="component" value="Unassembled WGS sequence"/>
</dbReference>
<gene>
    <name evidence="12" type="ORF">Bccel_2067</name>
</gene>
<dbReference type="EMBL" id="LGTC01000001">
    <property type="protein sequence ID" value="KNY26802.1"/>
    <property type="molecule type" value="Genomic_DNA"/>
</dbReference>
<evidence type="ECO:0000259" key="9">
    <source>
        <dbReference type="PROSITE" id="PS50109"/>
    </source>
</evidence>
<evidence type="ECO:0000259" key="11">
    <source>
        <dbReference type="PROSITE" id="PS50113"/>
    </source>
</evidence>
<dbReference type="InterPro" id="IPR000014">
    <property type="entry name" value="PAS"/>
</dbReference>
<dbReference type="SUPFAM" id="SSF55781">
    <property type="entry name" value="GAF domain-like"/>
    <property type="match status" value="1"/>
</dbReference>
<evidence type="ECO:0000259" key="10">
    <source>
        <dbReference type="PROSITE" id="PS50112"/>
    </source>
</evidence>
<accession>A0A0L6JN44</accession>
<dbReference type="InterPro" id="IPR003594">
    <property type="entry name" value="HATPase_dom"/>
</dbReference>
<evidence type="ECO:0000256" key="5">
    <source>
        <dbReference type="ARBA" id="ARBA00022741"/>
    </source>
</evidence>
<dbReference type="PROSITE" id="PS50109">
    <property type="entry name" value="HIS_KIN"/>
    <property type="match status" value="1"/>
</dbReference>
<dbReference type="InterPro" id="IPR004358">
    <property type="entry name" value="Sig_transdc_His_kin-like_C"/>
</dbReference>
<dbReference type="InterPro" id="IPR003661">
    <property type="entry name" value="HisK_dim/P_dom"/>
</dbReference>
<dbReference type="RefSeq" id="WP_050753332.1">
    <property type="nucleotide sequence ID" value="NZ_KN050764.1"/>
</dbReference>
<evidence type="ECO:0000256" key="2">
    <source>
        <dbReference type="ARBA" id="ARBA00012438"/>
    </source>
</evidence>
<dbReference type="PROSITE" id="PS50112">
    <property type="entry name" value="PAS"/>
    <property type="match status" value="1"/>
</dbReference>
<dbReference type="STRING" id="398512.Bccel_2067"/>
<dbReference type="SMART" id="SM00387">
    <property type="entry name" value="HATPase_c"/>
    <property type="match status" value="1"/>
</dbReference>
<keyword evidence="5" id="KW-0547">Nucleotide-binding</keyword>
<keyword evidence="7" id="KW-0067">ATP-binding</keyword>
<dbReference type="Pfam" id="PF00512">
    <property type="entry name" value="HisKA"/>
    <property type="match status" value="1"/>
</dbReference>
<dbReference type="PANTHER" id="PTHR43065:SF10">
    <property type="entry name" value="PEROXIDE STRESS-ACTIVATED HISTIDINE KINASE MAK3"/>
    <property type="match status" value="1"/>
</dbReference>
<comment type="caution">
    <text evidence="12">The sequence shown here is derived from an EMBL/GenBank/DDBJ whole genome shotgun (WGS) entry which is preliminary data.</text>
</comment>
<dbReference type="GO" id="GO:0005524">
    <property type="term" value="F:ATP binding"/>
    <property type="evidence" value="ECO:0007669"/>
    <property type="project" value="UniProtKB-KW"/>
</dbReference>
<dbReference type="SUPFAM" id="SSF55874">
    <property type="entry name" value="ATPase domain of HSP90 chaperone/DNA topoisomerase II/histidine kinase"/>
    <property type="match status" value="1"/>
</dbReference>
<dbReference type="PANTHER" id="PTHR43065">
    <property type="entry name" value="SENSOR HISTIDINE KINASE"/>
    <property type="match status" value="1"/>
</dbReference>
<dbReference type="CDD" id="cd00130">
    <property type="entry name" value="PAS"/>
    <property type="match status" value="1"/>
</dbReference>
<dbReference type="OrthoDB" id="9784397at2"/>
<dbReference type="GO" id="GO:0000155">
    <property type="term" value="F:phosphorelay sensor kinase activity"/>
    <property type="evidence" value="ECO:0007669"/>
    <property type="project" value="InterPro"/>
</dbReference>
<dbReference type="SMART" id="SM00091">
    <property type="entry name" value="PAS"/>
    <property type="match status" value="1"/>
</dbReference>
<evidence type="ECO:0000256" key="4">
    <source>
        <dbReference type="ARBA" id="ARBA00022679"/>
    </source>
</evidence>
<evidence type="ECO:0000256" key="1">
    <source>
        <dbReference type="ARBA" id="ARBA00000085"/>
    </source>
</evidence>
<reference evidence="13" key="1">
    <citation type="submission" date="2015-07" db="EMBL/GenBank/DDBJ databases">
        <title>Near-Complete Genome Sequence of the Cellulolytic Bacterium Bacteroides (Pseudobacteroides) cellulosolvens ATCC 35603.</title>
        <authorList>
            <person name="Dassa B."/>
            <person name="Utturkar S.M."/>
            <person name="Klingeman D.M."/>
            <person name="Hurt R.A."/>
            <person name="Keller M."/>
            <person name="Xu J."/>
            <person name="Reddy Y.H.K."/>
            <person name="Borovok I."/>
            <person name="Grinberg I.R."/>
            <person name="Lamed R."/>
            <person name="Zhivin O."/>
            <person name="Bayer E.A."/>
            <person name="Brown S.D."/>
        </authorList>
    </citation>
    <scope>NUCLEOTIDE SEQUENCE [LARGE SCALE GENOMIC DNA]</scope>
    <source>
        <strain evidence="13">DSM 2933</strain>
    </source>
</reference>
<dbReference type="EC" id="2.7.13.3" evidence="2"/>
<keyword evidence="4" id="KW-0808">Transferase</keyword>
<dbReference type="Pfam" id="PF13426">
    <property type="entry name" value="PAS_9"/>
    <property type="match status" value="1"/>
</dbReference>
<keyword evidence="3" id="KW-0597">Phosphoprotein</keyword>
<dbReference type="InterPro" id="IPR036097">
    <property type="entry name" value="HisK_dim/P_sf"/>
</dbReference>
<dbReference type="PRINTS" id="PR00344">
    <property type="entry name" value="BCTRLSENSOR"/>
</dbReference>
<dbReference type="NCBIfam" id="TIGR00229">
    <property type="entry name" value="sensory_box"/>
    <property type="match status" value="1"/>
</dbReference>
<dbReference type="InterPro" id="IPR005467">
    <property type="entry name" value="His_kinase_dom"/>
</dbReference>
<comment type="catalytic activity">
    <reaction evidence="1">
        <text>ATP + protein L-histidine = ADP + protein N-phospho-L-histidine.</text>
        <dbReference type="EC" id="2.7.13.3"/>
    </reaction>
</comment>
<dbReference type="Gene3D" id="1.10.287.130">
    <property type="match status" value="1"/>
</dbReference>
<dbReference type="CDD" id="cd00082">
    <property type="entry name" value="HisKA"/>
    <property type="match status" value="1"/>
</dbReference>
<evidence type="ECO:0000256" key="6">
    <source>
        <dbReference type="ARBA" id="ARBA00022777"/>
    </source>
</evidence>
<dbReference type="AlphaFoldDB" id="A0A0L6JN44"/>
<dbReference type="eggNOG" id="COG4191">
    <property type="taxonomic scope" value="Bacteria"/>
</dbReference>
<feature type="domain" description="PAC" evidence="11">
    <location>
        <begin position="88"/>
        <end position="140"/>
    </location>
</feature>
<dbReference type="InterPro" id="IPR000700">
    <property type="entry name" value="PAS-assoc_C"/>
</dbReference>
<dbReference type="InterPro" id="IPR029016">
    <property type="entry name" value="GAF-like_dom_sf"/>
</dbReference>
<keyword evidence="6 12" id="KW-0418">Kinase</keyword>
<dbReference type="SMART" id="SM00388">
    <property type="entry name" value="HisKA"/>
    <property type="match status" value="1"/>
</dbReference>
<dbReference type="SUPFAM" id="SSF47384">
    <property type="entry name" value="Homodimeric domain of signal transducing histidine kinase"/>
    <property type="match status" value="1"/>
</dbReference>
<dbReference type="Pfam" id="PF02518">
    <property type="entry name" value="HATPase_c"/>
    <property type="match status" value="1"/>
</dbReference>
<evidence type="ECO:0000313" key="12">
    <source>
        <dbReference type="EMBL" id="KNY26802.1"/>
    </source>
</evidence>
<feature type="domain" description="Histidine kinase" evidence="9">
    <location>
        <begin position="348"/>
        <end position="582"/>
    </location>
</feature>
<organism evidence="12 13">
    <name type="scientific">Pseudobacteroides cellulosolvens ATCC 35603 = DSM 2933</name>
    <dbReference type="NCBI Taxonomy" id="398512"/>
    <lineage>
        <taxon>Bacteria</taxon>
        <taxon>Bacillati</taxon>
        <taxon>Bacillota</taxon>
        <taxon>Clostridia</taxon>
        <taxon>Eubacteriales</taxon>
        <taxon>Oscillospiraceae</taxon>
        <taxon>Pseudobacteroides</taxon>
    </lineage>
</organism>
<dbReference type="SUPFAM" id="SSF55785">
    <property type="entry name" value="PYP-like sensor domain (PAS domain)"/>
    <property type="match status" value="1"/>
</dbReference>
<dbReference type="Gene3D" id="3.30.450.20">
    <property type="entry name" value="PAS domain"/>
    <property type="match status" value="1"/>
</dbReference>
<feature type="domain" description="PAS" evidence="10">
    <location>
        <begin position="13"/>
        <end position="66"/>
    </location>
</feature>
<name>A0A0L6JN44_9FIRM</name>
<keyword evidence="8" id="KW-0902">Two-component regulatory system</keyword>
<dbReference type="Gene3D" id="3.30.565.10">
    <property type="entry name" value="Histidine kinase-like ATPase, C-terminal domain"/>
    <property type="match status" value="1"/>
</dbReference>